<dbReference type="InterPro" id="IPR050411">
    <property type="entry name" value="AlphaKG_dependent_hydroxylases"/>
</dbReference>
<name>A0A9P7NCW9_9HYPO</name>
<evidence type="ECO:0000256" key="1">
    <source>
        <dbReference type="ARBA" id="ARBA00023002"/>
    </source>
</evidence>
<dbReference type="GO" id="GO:0017000">
    <property type="term" value="P:antibiotic biosynthetic process"/>
    <property type="evidence" value="ECO:0007669"/>
    <property type="project" value="UniProtKB-KW"/>
</dbReference>
<reference evidence="5" key="1">
    <citation type="journal article" date="2020" name="bioRxiv">
        <title>Whole genome comparisons of ergot fungi reveals the divergence and evolution of species within the genus Claviceps are the result of varying mechanisms driving genome evolution and host range expansion.</title>
        <authorList>
            <person name="Wyka S.A."/>
            <person name="Mondo S.J."/>
            <person name="Liu M."/>
            <person name="Dettman J."/>
            <person name="Nalam V."/>
            <person name="Broders K.D."/>
        </authorList>
    </citation>
    <scope>NUCLEOTIDE SEQUENCE</scope>
    <source>
        <strain evidence="5">CCC 602</strain>
    </source>
</reference>
<comment type="caution">
    <text evidence="5">The sequence shown here is derived from an EMBL/GenBank/DDBJ whole genome shotgun (WGS) entry which is preliminary data.</text>
</comment>
<sequence>MSVELDVAPGLRGLPDGLPRLLPVDRRLFHDGLRTSGQHPPIESQLKAFEEFPTEIAGPTVWEGKDMMNNPQDWIHQWTAAELDELLQAVDRYNASGLPLTHISKKNFRLPTLEPLLQEIRDDILNGKGFIVFRGLPIEEWGRYNAAVVIMGLSVHLGYLLSQNKLGLILGHVTNQGADWHNDLDKIKISATNAPQFYHTDETDIVGLLFCAPGETGGASGCASAHTVWNSLVKERPDVARTLASPNWYVDRKGEVTPGQEPWFKNPIFMVEPGGKERVYVKYAVPFPRGCCDLSNLDQRWDPYFVKSLARFSNRGLIPPLSAEQLEAMDVLQATCEKHGFEYNCEVGDMQFVSCCQTFHSRTAFTDALPPKPPRYLLRTWVGTPEHEGGWCLPFHDSCHPKRGGIQVDNTPPAADPLTTAGGTE</sequence>
<dbReference type="AlphaFoldDB" id="A0A9P7NCW9"/>
<proteinExistence type="predicted"/>
<dbReference type="PANTHER" id="PTHR10696">
    <property type="entry name" value="GAMMA-BUTYROBETAINE HYDROXYLASE-RELATED"/>
    <property type="match status" value="1"/>
</dbReference>
<dbReference type="EMBL" id="SRPW01000757">
    <property type="protein sequence ID" value="KAG6012332.1"/>
    <property type="molecule type" value="Genomic_DNA"/>
</dbReference>
<feature type="domain" description="TauD/TfdA-like" evidence="4">
    <location>
        <begin position="99"/>
        <end position="381"/>
    </location>
</feature>
<keyword evidence="1" id="KW-0560">Oxidoreductase</keyword>
<evidence type="ECO:0000259" key="4">
    <source>
        <dbReference type="Pfam" id="PF02668"/>
    </source>
</evidence>
<dbReference type="SUPFAM" id="SSF51197">
    <property type="entry name" value="Clavaminate synthase-like"/>
    <property type="match status" value="1"/>
</dbReference>
<dbReference type="PANTHER" id="PTHR10696:SF56">
    <property type="entry name" value="TAUD_TFDA-LIKE DOMAIN-CONTAINING PROTEIN"/>
    <property type="match status" value="1"/>
</dbReference>
<dbReference type="OrthoDB" id="272271at2759"/>
<evidence type="ECO:0000256" key="3">
    <source>
        <dbReference type="SAM" id="MobiDB-lite"/>
    </source>
</evidence>
<gene>
    <name evidence="5" type="ORF">E4U43_007840</name>
</gene>
<keyword evidence="2" id="KW-0045">Antibiotic biosynthesis</keyword>
<organism evidence="5 6">
    <name type="scientific">Claviceps pusilla</name>
    <dbReference type="NCBI Taxonomy" id="123648"/>
    <lineage>
        <taxon>Eukaryota</taxon>
        <taxon>Fungi</taxon>
        <taxon>Dikarya</taxon>
        <taxon>Ascomycota</taxon>
        <taxon>Pezizomycotina</taxon>
        <taxon>Sordariomycetes</taxon>
        <taxon>Hypocreomycetidae</taxon>
        <taxon>Hypocreales</taxon>
        <taxon>Clavicipitaceae</taxon>
        <taxon>Claviceps</taxon>
    </lineage>
</organism>
<dbReference type="Pfam" id="PF02668">
    <property type="entry name" value="TauD"/>
    <property type="match status" value="1"/>
</dbReference>
<accession>A0A9P7NCW9</accession>
<dbReference type="InterPro" id="IPR042098">
    <property type="entry name" value="TauD-like_sf"/>
</dbReference>
<dbReference type="Gene3D" id="3.60.130.10">
    <property type="entry name" value="Clavaminate synthase-like"/>
    <property type="match status" value="1"/>
</dbReference>
<dbReference type="Proteomes" id="UP000748025">
    <property type="component" value="Unassembled WGS sequence"/>
</dbReference>
<evidence type="ECO:0000256" key="2">
    <source>
        <dbReference type="ARBA" id="ARBA00023194"/>
    </source>
</evidence>
<feature type="region of interest" description="Disordered" evidence="3">
    <location>
        <begin position="403"/>
        <end position="425"/>
    </location>
</feature>
<dbReference type="GO" id="GO:0016491">
    <property type="term" value="F:oxidoreductase activity"/>
    <property type="evidence" value="ECO:0007669"/>
    <property type="project" value="UniProtKB-KW"/>
</dbReference>
<dbReference type="InterPro" id="IPR003819">
    <property type="entry name" value="TauD/TfdA-like"/>
</dbReference>
<keyword evidence="6" id="KW-1185">Reference proteome</keyword>
<protein>
    <recommendedName>
        <fullName evidence="4">TauD/TfdA-like domain-containing protein</fullName>
    </recommendedName>
</protein>
<evidence type="ECO:0000313" key="5">
    <source>
        <dbReference type="EMBL" id="KAG6012332.1"/>
    </source>
</evidence>
<evidence type="ECO:0000313" key="6">
    <source>
        <dbReference type="Proteomes" id="UP000748025"/>
    </source>
</evidence>